<dbReference type="EMBL" id="FMSP01000006">
    <property type="protein sequence ID" value="SCV70827.1"/>
    <property type="molecule type" value="Genomic_DNA"/>
</dbReference>
<dbReference type="InterPro" id="IPR036736">
    <property type="entry name" value="ACP-like_sf"/>
</dbReference>
<dbReference type="SUPFAM" id="SSF47336">
    <property type="entry name" value="ACP-like"/>
    <property type="match status" value="1"/>
</dbReference>
<evidence type="ECO:0000259" key="1">
    <source>
        <dbReference type="PROSITE" id="PS50075"/>
    </source>
</evidence>
<proteinExistence type="predicted"/>
<dbReference type="OrthoDB" id="448946at2759"/>
<organism evidence="2 3">
    <name type="scientific">Microbotryum intermedium</name>
    <dbReference type="NCBI Taxonomy" id="269621"/>
    <lineage>
        <taxon>Eukaryota</taxon>
        <taxon>Fungi</taxon>
        <taxon>Dikarya</taxon>
        <taxon>Basidiomycota</taxon>
        <taxon>Pucciniomycotina</taxon>
        <taxon>Microbotryomycetes</taxon>
        <taxon>Microbotryales</taxon>
        <taxon>Microbotryaceae</taxon>
        <taxon>Microbotryum</taxon>
    </lineage>
</organism>
<evidence type="ECO:0000313" key="3">
    <source>
        <dbReference type="Proteomes" id="UP000198372"/>
    </source>
</evidence>
<name>A0A238FCB9_9BASI</name>
<feature type="domain" description="Carrier" evidence="1">
    <location>
        <begin position="1"/>
        <end position="50"/>
    </location>
</feature>
<dbReference type="Proteomes" id="UP000198372">
    <property type="component" value="Unassembled WGS sequence"/>
</dbReference>
<gene>
    <name evidence="2" type="ORF">BQ2448_3589</name>
</gene>
<keyword evidence="3" id="KW-1185">Reference proteome</keyword>
<dbReference type="PROSITE" id="PS50075">
    <property type="entry name" value="CARRIER"/>
    <property type="match status" value="1"/>
</dbReference>
<accession>A0A238FCB9</accession>
<dbReference type="STRING" id="269621.A0A238FCB9"/>
<dbReference type="AlphaFoldDB" id="A0A238FCB9"/>
<dbReference type="Gene3D" id="1.10.1200.10">
    <property type="entry name" value="ACP-like"/>
    <property type="match status" value="1"/>
</dbReference>
<protein>
    <submittedName>
        <fullName evidence="2">BQ2448_3589 protein</fullName>
    </submittedName>
</protein>
<sequence>MYPDLQTPHSMPPTPLLSSLTEEFSIEIPDEDADRITTVGEAIDYISKSPEAH</sequence>
<reference evidence="3" key="1">
    <citation type="submission" date="2016-09" db="EMBL/GenBank/DDBJ databases">
        <authorList>
            <person name="Jeantristanb JTB J.-T."/>
            <person name="Ricardo R."/>
        </authorList>
    </citation>
    <scope>NUCLEOTIDE SEQUENCE [LARGE SCALE GENOMIC DNA]</scope>
</reference>
<evidence type="ECO:0000313" key="2">
    <source>
        <dbReference type="EMBL" id="SCV70827.1"/>
    </source>
</evidence>
<dbReference type="InterPro" id="IPR009081">
    <property type="entry name" value="PP-bd_ACP"/>
</dbReference>